<dbReference type="EMBL" id="LS991949">
    <property type="protein sequence ID" value="SYV90153.1"/>
    <property type="molecule type" value="Genomic_DNA"/>
</dbReference>
<dbReference type="Proteomes" id="UP000259864">
    <property type="component" value="Chromosome 1"/>
</dbReference>
<dbReference type="STRING" id="1188234.MALK_6380"/>
<evidence type="ECO:0000256" key="1">
    <source>
        <dbReference type="SAM" id="Phobius"/>
    </source>
</evidence>
<dbReference type="AlphaFoldDB" id="A0A3B0PK34"/>
<accession>A0A3B0PK34</accession>
<feature type="transmembrane region" description="Helical" evidence="1">
    <location>
        <begin position="6"/>
        <end position="27"/>
    </location>
</feature>
<name>A0A3B0PK34_9BACT</name>
<dbReference type="KEGG" id="mala:NCTC10135_00670"/>
<keyword evidence="1" id="KW-0812">Transmembrane</keyword>
<sequence>MEKVTYVILALLILITIAILTNYLIILTKW</sequence>
<gene>
    <name evidence="2" type="ORF">NCTC10135_00670</name>
</gene>
<proteinExistence type="predicted"/>
<protein>
    <submittedName>
        <fullName evidence="2">Uncharacterized protein</fullName>
    </submittedName>
</protein>
<keyword evidence="1" id="KW-0472">Membrane</keyword>
<evidence type="ECO:0000313" key="3">
    <source>
        <dbReference type="Proteomes" id="UP000259864"/>
    </source>
</evidence>
<organism evidence="2 3">
    <name type="scientific">Metamycoplasma alkalescens</name>
    <dbReference type="NCBI Taxonomy" id="45363"/>
    <lineage>
        <taxon>Bacteria</taxon>
        <taxon>Bacillati</taxon>
        <taxon>Mycoplasmatota</taxon>
        <taxon>Mycoplasmoidales</taxon>
        <taxon>Metamycoplasmataceae</taxon>
        <taxon>Metamycoplasma</taxon>
    </lineage>
</organism>
<feature type="non-terminal residue" evidence="2">
    <location>
        <position position="30"/>
    </location>
</feature>
<keyword evidence="1" id="KW-1133">Transmembrane helix</keyword>
<reference evidence="3" key="1">
    <citation type="submission" date="2018-06" db="EMBL/GenBank/DDBJ databases">
        <authorList>
            <consortium name="Pathogen Informatics"/>
        </authorList>
    </citation>
    <scope>NUCLEOTIDE SEQUENCE [LARGE SCALE GENOMIC DNA]</scope>
    <source>
        <strain evidence="3">NCTC10135</strain>
    </source>
</reference>
<evidence type="ECO:0000313" key="2">
    <source>
        <dbReference type="EMBL" id="SYV90153.1"/>
    </source>
</evidence>